<accession>A0A0F3KZH3</accession>
<protein>
    <recommendedName>
        <fullName evidence="3">CsbD-like domain-containing protein</fullName>
    </recommendedName>
</protein>
<keyword evidence="5" id="KW-1185">Reference proteome</keyword>
<evidence type="ECO:0000259" key="3">
    <source>
        <dbReference type="Pfam" id="PF05532"/>
    </source>
</evidence>
<comment type="similarity">
    <text evidence="1">Belongs to the UPF0337 (CsbD) family.</text>
</comment>
<dbReference type="EMBL" id="JZRB01000009">
    <property type="protein sequence ID" value="KJV36367.1"/>
    <property type="molecule type" value="Genomic_DNA"/>
</dbReference>
<dbReference type="InterPro" id="IPR008462">
    <property type="entry name" value="CsbD"/>
</dbReference>
<organism evidence="4 5">
    <name type="scientific">Luteibacter yeojuensis</name>
    <dbReference type="NCBI Taxonomy" id="345309"/>
    <lineage>
        <taxon>Bacteria</taxon>
        <taxon>Pseudomonadati</taxon>
        <taxon>Pseudomonadota</taxon>
        <taxon>Gammaproteobacteria</taxon>
        <taxon>Lysobacterales</taxon>
        <taxon>Rhodanobacteraceae</taxon>
        <taxon>Luteibacter</taxon>
    </lineage>
</organism>
<gene>
    <name evidence="4" type="ORF">VI08_05105</name>
</gene>
<sequence length="84" mass="8624">MNEDQIRGAANTIGGRVQRAAGALAGDHGLEGEGAIRETAGRVQQKAGDAVEHVRDAVAHRPLGAILSGFGVGILVGMLLARRD</sequence>
<evidence type="ECO:0000313" key="4">
    <source>
        <dbReference type="EMBL" id="KJV36367.1"/>
    </source>
</evidence>
<keyword evidence="2" id="KW-0472">Membrane</keyword>
<reference evidence="4 5" key="1">
    <citation type="submission" date="2015-03" db="EMBL/GenBank/DDBJ databases">
        <title>Draft genome sequence of Luteibacter yeojuensis strain SU11.</title>
        <authorList>
            <person name="Sulaiman J."/>
            <person name="Priya K."/>
            <person name="Chan K.-G."/>
        </authorList>
    </citation>
    <scope>NUCLEOTIDE SEQUENCE [LARGE SCALE GENOMIC DNA]</scope>
    <source>
        <strain evidence="4 5">SU11</strain>
    </source>
</reference>
<dbReference type="Gene3D" id="1.10.1470.10">
    <property type="entry name" value="YjbJ"/>
    <property type="match status" value="1"/>
</dbReference>
<dbReference type="PATRIC" id="fig|345309.4.peg.4166"/>
<dbReference type="Proteomes" id="UP000033651">
    <property type="component" value="Unassembled WGS sequence"/>
</dbReference>
<keyword evidence="2" id="KW-1133">Transmembrane helix</keyword>
<proteinExistence type="inferred from homology"/>
<feature type="domain" description="CsbD-like" evidence="3">
    <location>
        <begin position="4"/>
        <end position="56"/>
    </location>
</feature>
<feature type="transmembrane region" description="Helical" evidence="2">
    <location>
        <begin position="63"/>
        <end position="81"/>
    </location>
</feature>
<dbReference type="RefSeq" id="WP_045828483.1">
    <property type="nucleotide sequence ID" value="NZ_JZRB01000009.1"/>
</dbReference>
<evidence type="ECO:0000256" key="2">
    <source>
        <dbReference type="SAM" id="Phobius"/>
    </source>
</evidence>
<dbReference type="Pfam" id="PF05532">
    <property type="entry name" value="CsbD"/>
    <property type="match status" value="1"/>
</dbReference>
<comment type="caution">
    <text evidence="4">The sequence shown here is derived from an EMBL/GenBank/DDBJ whole genome shotgun (WGS) entry which is preliminary data.</text>
</comment>
<name>A0A0F3KZH3_9GAMM</name>
<dbReference type="AlphaFoldDB" id="A0A0F3KZH3"/>
<keyword evidence="2" id="KW-0812">Transmembrane</keyword>
<evidence type="ECO:0000313" key="5">
    <source>
        <dbReference type="Proteomes" id="UP000033651"/>
    </source>
</evidence>
<dbReference type="InterPro" id="IPR036629">
    <property type="entry name" value="YjbJ_sf"/>
</dbReference>
<dbReference type="SUPFAM" id="SSF69047">
    <property type="entry name" value="Hypothetical protein YjbJ"/>
    <property type="match status" value="1"/>
</dbReference>
<evidence type="ECO:0000256" key="1">
    <source>
        <dbReference type="ARBA" id="ARBA00009129"/>
    </source>
</evidence>